<protein>
    <recommendedName>
        <fullName evidence="3">F-box domain-containing protein</fullName>
    </recommendedName>
</protein>
<dbReference type="AlphaFoldDB" id="A0A8I6X140"/>
<dbReference type="PANTHER" id="PTHR33207">
    <property type="entry name" value="F-BOX DOMAIN CONTAINING PROTEIN-RELATED"/>
    <property type="match status" value="1"/>
</dbReference>
<sequence length="511" mass="57901">MSSPPSPPPARPPLPGRTTICALGDDLLREIFARLTDLPNLARAAFTCHTFLRAVRSSPAFRRRFRSLRAPPLLAFFVEREMDAVPVYPSPWRPTDPGLAAAFRDADFLQTRGMRCPAADHPGWEFDYSLNGEILIAHRKQWASYSPLTRALALFPDTQILRDGSYLEFHTLSHQEEHGLQRVVCARRDSSWTRARVAVFLSHTMEWQIFPWVETRGLVPKDASSFKLGKVVDRFVYWTFGNGASGMLVLNTATSQFHQMDVPPPLKESPMIFTTFKLGQTKEGKLEEHNIFVWLWGKDVDGVERWMLDKSFPLRRIVEAITCSMVVHAEATILAVIDGFVYLSVYCHVYDGCQNYSTSPEWFLSFCLETAELHQLYEGQYQSYVFVHPYVIQWPPCLVHSKDGSEAEVTENCVADDGHVGKDEPASILITALQSFKEALIKDDEANIAETRAFFSVEDEKSSLVSKITTLDARLTSARDHILRISADSAQCKKPCLDVKCRFCFLLQNHS</sequence>
<dbReference type="Gramene" id="HORVU.MOREX.r2.2HG0086160.1">
    <property type="protein sequence ID" value="HORVU.MOREX.r2.2HG0086160.1"/>
    <property type="gene ID" value="HORVU.MOREX.r2.2HG0086160"/>
</dbReference>
<dbReference type="EnsemblPlants" id="HORVU.MOREX.r3.2HG0104900.1">
    <property type="protein sequence ID" value="HORVU.MOREX.r3.2HG0104900.1"/>
    <property type="gene ID" value="HORVU.MOREX.r3.2HG0104900"/>
</dbReference>
<proteinExistence type="predicted"/>
<keyword evidence="2" id="KW-1185">Reference proteome</keyword>
<dbReference type="Gramene" id="HORVU.MOREX.r3.2HG0104900.1">
    <property type="protein sequence ID" value="HORVU.MOREX.r3.2HG0104900.1"/>
    <property type="gene ID" value="HORVU.MOREX.r3.2HG0104900"/>
</dbReference>
<reference evidence="1" key="3">
    <citation type="submission" date="2022-01" db="UniProtKB">
        <authorList>
            <consortium name="EnsemblPlants"/>
        </authorList>
    </citation>
    <scope>IDENTIFICATION</scope>
    <source>
        <strain evidence="1">subsp. vulgare</strain>
    </source>
</reference>
<reference evidence="2" key="1">
    <citation type="journal article" date="2012" name="Nature">
        <title>A physical, genetic and functional sequence assembly of the barley genome.</title>
        <authorList>
            <consortium name="The International Barley Genome Sequencing Consortium"/>
            <person name="Mayer K.F."/>
            <person name="Waugh R."/>
            <person name="Brown J.W."/>
            <person name="Schulman A."/>
            <person name="Langridge P."/>
            <person name="Platzer M."/>
            <person name="Fincher G.B."/>
            <person name="Muehlbauer G.J."/>
            <person name="Sato K."/>
            <person name="Close T.J."/>
            <person name="Wise R.P."/>
            <person name="Stein N."/>
        </authorList>
    </citation>
    <scope>NUCLEOTIDE SEQUENCE [LARGE SCALE GENOMIC DNA]</scope>
    <source>
        <strain evidence="2">cv. Morex</strain>
    </source>
</reference>
<evidence type="ECO:0000313" key="2">
    <source>
        <dbReference type="Proteomes" id="UP000011116"/>
    </source>
</evidence>
<dbReference type="Proteomes" id="UP000011116">
    <property type="component" value="Chromosome 2H"/>
</dbReference>
<reference evidence="1" key="2">
    <citation type="submission" date="2020-10" db="EMBL/GenBank/DDBJ databases">
        <authorList>
            <person name="Scholz U."/>
            <person name="Mascher M."/>
            <person name="Fiebig A."/>
        </authorList>
    </citation>
    <scope>NUCLEOTIDE SEQUENCE [LARGE SCALE GENOMIC DNA]</scope>
    <source>
        <strain evidence="1">cv. Morex</strain>
    </source>
</reference>
<accession>A0A8I6X140</accession>
<name>A0A8I6X140_HORVV</name>
<evidence type="ECO:0000313" key="1">
    <source>
        <dbReference type="EnsemblPlants" id="HORVU.MOREX.r3.2HG0104900.1"/>
    </source>
</evidence>
<evidence type="ECO:0008006" key="3">
    <source>
        <dbReference type="Google" id="ProtNLM"/>
    </source>
</evidence>
<organism evidence="1 2">
    <name type="scientific">Hordeum vulgare subsp. vulgare</name>
    <name type="common">Domesticated barley</name>
    <dbReference type="NCBI Taxonomy" id="112509"/>
    <lineage>
        <taxon>Eukaryota</taxon>
        <taxon>Viridiplantae</taxon>
        <taxon>Streptophyta</taxon>
        <taxon>Embryophyta</taxon>
        <taxon>Tracheophyta</taxon>
        <taxon>Spermatophyta</taxon>
        <taxon>Magnoliopsida</taxon>
        <taxon>Liliopsida</taxon>
        <taxon>Poales</taxon>
        <taxon>Poaceae</taxon>
        <taxon>BOP clade</taxon>
        <taxon>Pooideae</taxon>
        <taxon>Triticodae</taxon>
        <taxon>Triticeae</taxon>
        <taxon>Hordeinae</taxon>
        <taxon>Hordeum</taxon>
    </lineage>
</organism>
<dbReference type="SUPFAM" id="SSF81383">
    <property type="entry name" value="F-box domain"/>
    <property type="match status" value="1"/>
</dbReference>
<dbReference type="InterPro" id="IPR036047">
    <property type="entry name" value="F-box-like_dom_sf"/>
</dbReference>